<name>A0A811LPR6_9BILA</name>
<dbReference type="Proteomes" id="UP000614601">
    <property type="component" value="Unassembled WGS sequence"/>
</dbReference>
<comment type="caution">
    <text evidence="3">The sequence shown here is derived from an EMBL/GenBank/DDBJ whole genome shotgun (WGS) entry which is preliminary data.</text>
</comment>
<feature type="transmembrane region" description="Helical" evidence="2">
    <location>
        <begin position="115"/>
        <end position="135"/>
    </location>
</feature>
<organism evidence="3 4">
    <name type="scientific">Bursaphelenchus okinawaensis</name>
    <dbReference type="NCBI Taxonomy" id="465554"/>
    <lineage>
        <taxon>Eukaryota</taxon>
        <taxon>Metazoa</taxon>
        <taxon>Ecdysozoa</taxon>
        <taxon>Nematoda</taxon>
        <taxon>Chromadorea</taxon>
        <taxon>Rhabditida</taxon>
        <taxon>Tylenchina</taxon>
        <taxon>Tylenchomorpha</taxon>
        <taxon>Aphelenchoidea</taxon>
        <taxon>Aphelenchoididae</taxon>
        <taxon>Bursaphelenchus</taxon>
    </lineage>
</organism>
<dbReference type="OrthoDB" id="10590815at2759"/>
<protein>
    <submittedName>
        <fullName evidence="3">Uncharacterized protein</fullName>
    </submittedName>
</protein>
<dbReference type="Proteomes" id="UP000783686">
    <property type="component" value="Unassembled WGS sequence"/>
</dbReference>
<evidence type="ECO:0000313" key="3">
    <source>
        <dbReference type="EMBL" id="CAD5229077.1"/>
    </source>
</evidence>
<feature type="transmembrane region" description="Helical" evidence="2">
    <location>
        <begin position="141"/>
        <end position="167"/>
    </location>
</feature>
<feature type="region of interest" description="Disordered" evidence="1">
    <location>
        <begin position="1"/>
        <end position="20"/>
    </location>
</feature>
<keyword evidence="2" id="KW-0812">Transmembrane</keyword>
<dbReference type="EMBL" id="CAJFCW020000006">
    <property type="protein sequence ID" value="CAG9125701.1"/>
    <property type="molecule type" value="Genomic_DNA"/>
</dbReference>
<evidence type="ECO:0000313" key="4">
    <source>
        <dbReference type="Proteomes" id="UP000614601"/>
    </source>
</evidence>
<keyword evidence="4" id="KW-1185">Reference proteome</keyword>
<dbReference type="EMBL" id="CAJFDH010000006">
    <property type="protein sequence ID" value="CAD5229077.1"/>
    <property type="molecule type" value="Genomic_DNA"/>
</dbReference>
<keyword evidence="2" id="KW-1133">Transmembrane helix</keyword>
<evidence type="ECO:0000256" key="1">
    <source>
        <dbReference type="SAM" id="MobiDB-lite"/>
    </source>
</evidence>
<reference evidence="3" key="1">
    <citation type="submission" date="2020-09" db="EMBL/GenBank/DDBJ databases">
        <authorList>
            <person name="Kikuchi T."/>
        </authorList>
    </citation>
    <scope>NUCLEOTIDE SEQUENCE</scope>
    <source>
        <strain evidence="3">SH1</strain>
    </source>
</reference>
<sequence>MSQSRSTDDEDSEDTVTTAYLPTEVESTQLSGISVLTYSLTSVPDEPFNHAERQLERLLNQRNIIMNEYHEIRMNEGPVLTLFGVRITTGLDLLKSYSVLYWFFMCTRIIMRFDLYLFMALFGTVSTFFSSFSLASDYTYFLVPMVLALFLEVLIAVKQLYVILVLLPGLSLTSYESYSHLFGTLLSLDLINNDVR</sequence>
<keyword evidence="2" id="KW-0472">Membrane</keyword>
<proteinExistence type="predicted"/>
<dbReference type="AlphaFoldDB" id="A0A811LPR6"/>
<gene>
    <name evidence="3" type="ORF">BOKJ2_LOCUS13136</name>
</gene>
<accession>A0A811LPR6</accession>
<evidence type="ECO:0000256" key="2">
    <source>
        <dbReference type="SAM" id="Phobius"/>
    </source>
</evidence>